<name>A0A432ME99_9BACT</name>
<feature type="region of interest" description="Disordered" evidence="1">
    <location>
        <begin position="486"/>
        <end position="505"/>
    </location>
</feature>
<reference evidence="2 3" key="2">
    <citation type="submission" date="2019-01" db="EMBL/GenBank/DDBJ databases">
        <title>Tautonia sociabilis, a novel thermotolerant planctomycete of Isosphaeraceae family, isolated from a 4000 m deep subterranean habitat.</title>
        <authorList>
            <person name="Kovaleva O.L."/>
            <person name="Elcheninov A.G."/>
            <person name="Van Heerden E."/>
            <person name="Toshchakov S.V."/>
            <person name="Novikov A."/>
            <person name="Bonch-Osmolovskaya E.A."/>
            <person name="Kublanov I.V."/>
        </authorList>
    </citation>
    <scope>NUCLEOTIDE SEQUENCE [LARGE SCALE GENOMIC DNA]</scope>
    <source>
        <strain evidence="2 3">GM2012</strain>
    </source>
</reference>
<dbReference type="SUPFAM" id="SSF56954">
    <property type="entry name" value="Outer membrane efflux proteins (OEP)"/>
    <property type="match status" value="1"/>
</dbReference>
<feature type="region of interest" description="Disordered" evidence="1">
    <location>
        <begin position="1"/>
        <end position="28"/>
    </location>
</feature>
<protein>
    <submittedName>
        <fullName evidence="2">TolC family protein</fullName>
    </submittedName>
</protein>
<organism evidence="2 3">
    <name type="scientific">Tautonia sociabilis</name>
    <dbReference type="NCBI Taxonomy" id="2080755"/>
    <lineage>
        <taxon>Bacteria</taxon>
        <taxon>Pseudomonadati</taxon>
        <taxon>Planctomycetota</taxon>
        <taxon>Planctomycetia</taxon>
        <taxon>Isosphaerales</taxon>
        <taxon>Isosphaeraceae</taxon>
        <taxon>Tautonia</taxon>
    </lineage>
</organism>
<dbReference type="Proteomes" id="UP000280296">
    <property type="component" value="Unassembled WGS sequence"/>
</dbReference>
<dbReference type="Gene3D" id="1.20.1600.10">
    <property type="entry name" value="Outer membrane efflux proteins (OEP)"/>
    <property type="match status" value="1"/>
</dbReference>
<dbReference type="AlphaFoldDB" id="A0A432ME99"/>
<dbReference type="EMBL" id="RYZH01000058">
    <property type="protein sequence ID" value="RUL83562.1"/>
    <property type="molecule type" value="Genomic_DNA"/>
</dbReference>
<reference evidence="2 3" key="1">
    <citation type="submission" date="2018-12" db="EMBL/GenBank/DDBJ databases">
        <authorList>
            <person name="Toschakov S.V."/>
        </authorList>
    </citation>
    <scope>NUCLEOTIDE SEQUENCE [LARGE SCALE GENOMIC DNA]</scope>
    <source>
        <strain evidence="2 3">GM2012</strain>
    </source>
</reference>
<dbReference type="PANTHER" id="PTHR30203">
    <property type="entry name" value="OUTER MEMBRANE CATION EFFLUX PROTEIN"/>
    <property type="match status" value="1"/>
</dbReference>
<keyword evidence="3" id="KW-1185">Reference proteome</keyword>
<evidence type="ECO:0000256" key="1">
    <source>
        <dbReference type="SAM" id="MobiDB-lite"/>
    </source>
</evidence>
<proteinExistence type="predicted"/>
<accession>A0A432ME99</accession>
<feature type="compositionally biased region" description="Basic and acidic residues" evidence="1">
    <location>
        <begin position="1"/>
        <end position="16"/>
    </location>
</feature>
<comment type="caution">
    <text evidence="2">The sequence shown here is derived from an EMBL/GenBank/DDBJ whole genome shotgun (WGS) entry which is preliminary data.</text>
</comment>
<sequence>MPQVQHEDQQARDDRRRGARPRRAWRNEPMSAKSLRLAGALVAIVSTSGCATVQAGMGFDEVGHTVAERTGRRIHWNQGTAADEAVEQEVAALLGKPLTAESAVQIALLNNPNLQATYEELNIAQADLVAAGLFRNPVFDAELRFATEGGGTGFEMALVQDFIDILYIPLRKGIAGANFEAAKQRVAGEVIDLAGRARAAFYTAQASAQALEMRKKVRAATEASYALAGRLRAAGNITELELANERALFEQARLDLRTAELESFRARERLNVLVGLWGEQTAWTTSARLPEPRPDEVGPEGLERLAVERSLDLGIARAEIERAARALGLARPFAVFADAGLGVTAEREQEGDLGLGPAVALPLPFFNQGQPAVSAARAELRSAGERYRAQAVALRSQVRAAHAAVTAARERAEYYAKVLLPLRQRIVEQTQLQYNAMQVGAFQLLQAKTEQIDAGEAYIRALLKYWLAQTELDQLLSGRMTSLEATANMNSGRSPSGPAPGGGGH</sequence>
<dbReference type="InterPro" id="IPR010131">
    <property type="entry name" value="MdtP/NodT-like"/>
</dbReference>
<dbReference type="PANTHER" id="PTHR30203:SF24">
    <property type="entry name" value="BLR4935 PROTEIN"/>
    <property type="match status" value="1"/>
</dbReference>
<dbReference type="GO" id="GO:0015562">
    <property type="term" value="F:efflux transmembrane transporter activity"/>
    <property type="evidence" value="ECO:0007669"/>
    <property type="project" value="InterPro"/>
</dbReference>
<evidence type="ECO:0000313" key="2">
    <source>
        <dbReference type="EMBL" id="RUL83562.1"/>
    </source>
</evidence>
<gene>
    <name evidence="2" type="ORF">TsocGM_21905</name>
</gene>
<evidence type="ECO:0000313" key="3">
    <source>
        <dbReference type="Proteomes" id="UP000280296"/>
    </source>
</evidence>